<keyword evidence="4" id="KW-0745">Spermidine biosynthesis</keyword>
<dbReference type="AlphaFoldDB" id="A0A1F6FR61"/>
<evidence type="ECO:0000256" key="1">
    <source>
        <dbReference type="ARBA" id="ARBA00001928"/>
    </source>
</evidence>
<reference evidence="10 11" key="1">
    <citation type="journal article" date="2016" name="Nat. Commun.">
        <title>Thousands of microbial genomes shed light on interconnected biogeochemical processes in an aquifer system.</title>
        <authorList>
            <person name="Anantharaman K."/>
            <person name="Brown C.T."/>
            <person name="Hug L.A."/>
            <person name="Sharon I."/>
            <person name="Castelle C.J."/>
            <person name="Probst A.J."/>
            <person name="Thomas B.C."/>
            <person name="Singh A."/>
            <person name="Wilkins M.J."/>
            <person name="Karaoz U."/>
            <person name="Brodie E.L."/>
            <person name="Williams K.H."/>
            <person name="Hubbard S.S."/>
            <person name="Banfield J.F."/>
        </authorList>
    </citation>
    <scope>NUCLEOTIDE SEQUENCE [LARGE SCALE GENOMIC DNA]</scope>
</reference>
<sequence>MKNDLKVEQFGIHYMLDGYGADAVILSDAVALRHILDTLPTKMGMHAINEPVVVEVGAKNRKDPGGISGFVMIAESHISFHTFPKRGFVTIDVYTCQNELDTDKLTREFTEFFKLKEVDEYTKKRGTKYPVENIY</sequence>
<dbReference type="Pfam" id="PF02675">
    <property type="entry name" value="AdoMet_dc"/>
    <property type="match status" value="1"/>
</dbReference>
<comment type="caution">
    <text evidence="10">The sequence shown here is derived from an EMBL/GenBank/DDBJ whole genome shotgun (WGS) entry which is preliminary data.</text>
</comment>
<dbReference type="InterPro" id="IPR003826">
    <property type="entry name" value="AdoMetDC_fam_prok"/>
</dbReference>
<dbReference type="PANTHER" id="PTHR33866">
    <property type="entry name" value="S-ADENOSYLMETHIONINE DECARBOXYLASE PROENZYME"/>
    <property type="match status" value="1"/>
</dbReference>
<dbReference type="Gene3D" id="3.60.90.10">
    <property type="entry name" value="S-adenosylmethionine decarboxylase"/>
    <property type="match status" value="1"/>
</dbReference>
<protein>
    <recommendedName>
        <fullName evidence="12">S-adenosylmethionine decarboxylase proenzyme</fullName>
    </recommendedName>
</protein>
<keyword evidence="9" id="KW-0670">Pyruvate</keyword>
<dbReference type="SUPFAM" id="SSF56276">
    <property type="entry name" value="S-adenosylmethionine decarboxylase"/>
    <property type="match status" value="1"/>
</dbReference>
<dbReference type="EMBL" id="MFMT01000023">
    <property type="protein sequence ID" value="OGG88337.1"/>
    <property type="molecule type" value="Genomic_DNA"/>
</dbReference>
<evidence type="ECO:0000256" key="5">
    <source>
        <dbReference type="ARBA" id="ARBA00023115"/>
    </source>
</evidence>
<keyword evidence="3" id="KW-0068">Autocatalytic cleavage</keyword>
<evidence type="ECO:0000313" key="10">
    <source>
        <dbReference type="EMBL" id="OGG88337.1"/>
    </source>
</evidence>
<comment type="cofactor">
    <cofactor evidence="1">
        <name>pyruvate</name>
        <dbReference type="ChEBI" id="CHEBI:15361"/>
    </cofactor>
</comment>
<organism evidence="10 11">
    <name type="scientific">Candidatus Kaiserbacteria bacterium RIFOXYD1_FULL_42_15</name>
    <dbReference type="NCBI Taxonomy" id="1798532"/>
    <lineage>
        <taxon>Bacteria</taxon>
        <taxon>Candidatus Kaiseribacteriota</taxon>
    </lineage>
</organism>
<dbReference type="InterPro" id="IPR016067">
    <property type="entry name" value="S-AdoMet_deCO2ase_core"/>
</dbReference>
<evidence type="ECO:0000256" key="3">
    <source>
        <dbReference type="ARBA" id="ARBA00022813"/>
    </source>
</evidence>
<keyword evidence="2" id="KW-0210">Decarboxylase</keyword>
<dbReference type="PANTHER" id="PTHR33866:SF2">
    <property type="entry name" value="S-ADENOSYLMETHIONINE DECARBOXYLASE PROENZYME"/>
    <property type="match status" value="1"/>
</dbReference>
<proteinExistence type="predicted"/>
<keyword evidence="6" id="KW-0865">Zymogen</keyword>
<keyword evidence="5" id="KW-0620">Polyamine biosynthesis</keyword>
<dbReference type="GO" id="GO:0008295">
    <property type="term" value="P:spermidine biosynthetic process"/>
    <property type="evidence" value="ECO:0007669"/>
    <property type="project" value="UniProtKB-KW"/>
</dbReference>
<evidence type="ECO:0000256" key="2">
    <source>
        <dbReference type="ARBA" id="ARBA00022793"/>
    </source>
</evidence>
<dbReference type="Proteomes" id="UP000179230">
    <property type="component" value="Unassembled WGS sequence"/>
</dbReference>
<dbReference type="GO" id="GO:0005829">
    <property type="term" value="C:cytosol"/>
    <property type="evidence" value="ECO:0007669"/>
    <property type="project" value="TreeGrafter"/>
</dbReference>
<keyword evidence="7" id="KW-0456">Lyase</keyword>
<evidence type="ECO:0000256" key="7">
    <source>
        <dbReference type="ARBA" id="ARBA00023239"/>
    </source>
</evidence>
<accession>A0A1F6FR61</accession>
<evidence type="ECO:0000256" key="9">
    <source>
        <dbReference type="ARBA" id="ARBA00023317"/>
    </source>
</evidence>
<keyword evidence="8" id="KW-0704">Schiff base</keyword>
<evidence type="ECO:0008006" key="12">
    <source>
        <dbReference type="Google" id="ProtNLM"/>
    </source>
</evidence>
<evidence type="ECO:0000256" key="8">
    <source>
        <dbReference type="ARBA" id="ARBA00023270"/>
    </source>
</evidence>
<gene>
    <name evidence="10" type="ORF">A2592_00795</name>
</gene>
<evidence type="ECO:0000256" key="6">
    <source>
        <dbReference type="ARBA" id="ARBA00023145"/>
    </source>
</evidence>
<name>A0A1F6FR61_9BACT</name>
<dbReference type="GO" id="GO:0004014">
    <property type="term" value="F:adenosylmethionine decarboxylase activity"/>
    <property type="evidence" value="ECO:0007669"/>
    <property type="project" value="InterPro"/>
</dbReference>
<evidence type="ECO:0000313" key="11">
    <source>
        <dbReference type="Proteomes" id="UP000179230"/>
    </source>
</evidence>
<evidence type="ECO:0000256" key="4">
    <source>
        <dbReference type="ARBA" id="ARBA00023066"/>
    </source>
</evidence>